<dbReference type="Proteomes" id="UP000677054">
    <property type="component" value="Unassembled WGS sequence"/>
</dbReference>
<evidence type="ECO:0000256" key="4">
    <source>
        <dbReference type="ARBA" id="ARBA00022801"/>
    </source>
</evidence>
<dbReference type="SUPFAM" id="SSF51306">
    <property type="entry name" value="LexA/Signal peptidase"/>
    <property type="match status" value="1"/>
</dbReference>
<keyword evidence="6" id="KW-0472">Membrane</keyword>
<keyword evidence="3 8" id="KW-0999">Mitochondrion inner membrane</keyword>
<reference evidence="10" key="1">
    <citation type="submission" date="2020-11" db="EMBL/GenBank/DDBJ databases">
        <authorList>
            <person name="Tran Van P."/>
        </authorList>
    </citation>
    <scope>NUCLEOTIDE SEQUENCE</scope>
</reference>
<dbReference type="Pfam" id="PF10502">
    <property type="entry name" value="Peptidase_S26"/>
    <property type="match status" value="1"/>
</dbReference>
<dbReference type="InterPro" id="IPR036286">
    <property type="entry name" value="LexA/Signal_pep-like_sf"/>
</dbReference>
<dbReference type="PANTHER" id="PTHR12383">
    <property type="entry name" value="PROTEASE FAMILY S26 MITOCHONDRIAL INNER MEMBRANE PROTEASE-RELATED"/>
    <property type="match status" value="1"/>
</dbReference>
<evidence type="ECO:0000256" key="2">
    <source>
        <dbReference type="ARBA" id="ARBA00011805"/>
    </source>
</evidence>
<evidence type="ECO:0000313" key="11">
    <source>
        <dbReference type="Proteomes" id="UP000677054"/>
    </source>
</evidence>
<dbReference type="EMBL" id="CAJPEV010023671">
    <property type="protein sequence ID" value="CAG0908402.1"/>
    <property type="molecule type" value="Genomic_DNA"/>
</dbReference>
<dbReference type="CDD" id="cd06530">
    <property type="entry name" value="S26_SPase_I"/>
    <property type="match status" value="1"/>
</dbReference>
<proteinExistence type="inferred from homology"/>
<evidence type="ECO:0000256" key="7">
    <source>
        <dbReference type="ARBA" id="ARBA00038445"/>
    </source>
</evidence>
<dbReference type="OrthoDB" id="9834376at2759"/>
<evidence type="ECO:0000313" key="10">
    <source>
        <dbReference type="EMBL" id="CAD7255342.1"/>
    </source>
</evidence>
<accession>A0A7R9AJE0</accession>
<sequence length="56" mass="6218">METVPPGHVWLLGDNAENSTDSRAYGAVPYGLIRSRAILRVWPLADIQVLSQRHSC</sequence>
<comment type="subcellular location">
    <subcellularLocation>
        <location evidence="1 8">Mitochondrion inner membrane</location>
    </subcellularLocation>
</comment>
<keyword evidence="4 8" id="KW-0378">Hydrolase</keyword>
<dbReference type="InterPro" id="IPR052064">
    <property type="entry name" value="Mito_IMP1_subunit"/>
</dbReference>
<dbReference type="InterPro" id="IPR000223">
    <property type="entry name" value="Pept_S26A_signal_pept_1"/>
</dbReference>
<dbReference type="EMBL" id="LR923189">
    <property type="protein sequence ID" value="CAD7255342.1"/>
    <property type="molecule type" value="Genomic_DNA"/>
</dbReference>
<dbReference type="GO" id="GO:0042720">
    <property type="term" value="C:mitochondrial inner membrane peptidase complex"/>
    <property type="evidence" value="ECO:0007669"/>
    <property type="project" value="TreeGrafter"/>
</dbReference>
<evidence type="ECO:0000256" key="3">
    <source>
        <dbReference type="ARBA" id="ARBA00022792"/>
    </source>
</evidence>
<dbReference type="Gene3D" id="2.10.109.10">
    <property type="entry name" value="Umud Fragment, subunit A"/>
    <property type="match status" value="1"/>
</dbReference>
<dbReference type="NCBIfam" id="TIGR02227">
    <property type="entry name" value="sigpep_I_bact"/>
    <property type="match status" value="1"/>
</dbReference>
<organism evidence="10">
    <name type="scientific">Darwinula stevensoni</name>
    <dbReference type="NCBI Taxonomy" id="69355"/>
    <lineage>
        <taxon>Eukaryota</taxon>
        <taxon>Metazoa</taxon>
        <taxon>Ecdysozoa</taxon>
        <taxon>Arthropoda</taxon>
        <taxon>Crustacea</taxon>
        <taxon>Oligostraca</taxon>
        <taxon>Ostracoda</taxon>
        <taxon>Podocopa</taxon>
        <taxon>Podocopida</taxon>
        <taxon>Darwinulocopina</taxon>
        <taxon>Darwinuloidea</taxon>
        <taxon>Darwinulidae</taxon>
        <taxon>Darwinula</taxon>
    </lineage>
</organism>
<evidence type="ECO:0000256" key="6">
    <source>
        <dbReference type="ARBA" id="ARBA00023136"/>
    </source>
</evidence>
<evidence type="ECO:0000259" key="9">
    <source>
        <dbReference type="Pfam" id="PF10502"/>
    </source>
</evidence>
<keyword evidence="11" id="KW-1185">Reference proteome</keyword>
<dbReference type="GO" id="GO:0006627">
    <property type="term" value="P:protein processing involved in protein targeting to mitochondrion"/>
    <property type="evidence" value="ECO:0007669"/>
    <property type="project" value="TreeGrafter"/>
</dbReference>
<comment type="subunit">
    <text evidence="2">Heterodimer of 2 subunits, IMMPL1 and IMMPL2.</text>
</comment>
<dbReference type="EC" id="3.4.21.-" evidence="8"/>
<evidence type="ECO:0000256" key="1">
    <source>
        <dbReference type="ARBA" id="ARBA00004273"/>
    </source>
</evidence>
<dbReference type="AlphaFoldDB" id="A0A7R9AJE0"/>
<feature type="domain" description="Peptidase S26" evidence="9">
    <location>
        <begin position="3"/>
        <end position="42"/>
    </location>
</feature>
<dbReference type="PANTHER" id="PTHR12383:SF16">
    <property type="entry name" value="MITOCHONDRIAL INNER MEMBRANE PROTEASE SUBUNIT 1"/>
    <property type="match status" value="1"/>
</dbReference>
<evidence type="ECO:0000256" key="8">
    <source>
        <dbReference type="RuleBase" id="RU362041"/>
    </source>
</evidence>
<gene>
    <name evidence="10" type="ORF">DSTB1V02_LOCUS15087</name>
</gene>
<evidence type="ECO:0000256" key="5">
    <source>
        <dbReference type="ARBA" id="ARBA00023128"/>
    </source>
</evidence>
<dbReference type="GO" id="GO:0004252">
    <property type="term" value="F:serine-type endopeptidase activity"/>
    <property type="evidence" value="ECO:0007669"/>
    <property type="project" value="InterPro"/>
</dbReference>
<name>A0A7R9AJE0_9CRUS</name>
<dbReference type="InterPro" id="IPR019533">
    <property type="entry name" value="Peptidase_S26"/>
</dbReference>
<keyword evidence="8" id="KW-0645">Protease</keyword>
<dbReference type="GO" id="GO:0006465">
    <property type="term" value="P:signal peptide processing"/>
    <property type="evidence" value="ECO:0007669"/>
    <property type="project" value="InterPro"/>
</dbReference>
<feature type="non-terminal residue" evidence="10">
    <location>
        <position position="56"/>
    </location>
</feature>
<comment type="similarity">
    <text evidence="7">Belongs to the peptidase S26 family. IMP1 subfamily.</text>
</comment>
<keyword evidence="5 8" id="KW-0496">Mitochondrion</keyword>
<protein>
    <recommendedName>
        <fullName evidence="8">Mitochondrial inner membrane protease subunit</fullName>
        <ecNumber evidence="8">3.4.21.-</ecNumber>
    </recommendedName>
</protein>